<dbReference type="HAMAP" id="MF_00055">
    <property type="entry name" value="MEMO1"/>
    <property type="match status" value="1"/>
</dbReference>
<evidence type="ECO:0000256" key="1">
    <source>
        <dbReference type="ARBA" id="ARBA00006315"/>
    </source>
</evidence>
<comment type="similarity">
    <text evidence="1 2">Belongs to the MEMO1 family.</text>
</comment>
<dbReference type="PANTHER" id="PTHR11060">
    <property type="entry name" value="PROTEIN MEMO1"/>
    <property type="match status" value="1"/>
</dbReference>
<sequence length="269" mass="29870">MLKRRPAVAGYFYPSDARELSEEVEEYMPHENKVDAIGAISPHAGYVYSGHVAGAVYSRLKPKDVFVMLGPNHTGYGSDVSVMTEGQWDIPLGSMSINEKLAKKIVGKTSLASDDIQAHIYEHSLEVQLPFIYKVNPQAQIVPITLKMLSLKDCEDLAEAIAEALKELELREHVIIIASTDMSHYLPDDMARKVDSLAIEMIKNFDPEGLYNTVLQQRISMCGFVPTVTMLYATKLLGAKDVRVIKYATSAEISRDYDKVVGYLGAIII</sequence>
<proteinExistence type="inferred from homology"/>
<dbReference type="AlphaFoldDB" id="A0A7C4EKD9"/>
<dbReference type="Gene3D" id="3.40.830.10">
    <property type="entry name" value="LigB-like"/>
    <property type="match status" value="1"/>
</dbReference>
<dbReference type="NCBIfam" id="TIGR04336">
    <property type="entry name" value="AmmeMemoSam_B"/>
    <property type="match status" value="1"/>
</dbReference>
<gene>
    <name evidence="3" type="primary">amrB</name>
    <name evidence="3" type="ORF">ENV75_03480</name>
</gene>
<evidence type="ECO:0000313" key="3">
    <source>
        <dbReference type="EMBL" id="HGG99499.1"/>
    </source>
</evidence>
<dbReference type="EMBL" id="DTHO01000035">
    <property type="protein sequence ID" value="HGG99499.1"/>
    <property type="molecule type" value="Genomic_DNA"/>
</dbReference>
<dbReference type="Pfam" id="PF01875">
    <property type="entry name" value="Memo"/>
    <property type="match status" value="1"/>
</dbReference>
<comment type="caution">
    <text evidence="3">The sequence shown here is derived from an EMBL/GenBank/DDBJ whole genome shotgun (WGS) entry which is preliminary data.</text>
</comment>
<organism evidence="3">
    <name type="scientific">Thermodesulfovibrio aggregans</name>
    <dbReference type="NCBI Taxonomy" id="86166"/>
    <lineage>
        <taxon>Bacteria</taxon>
        <taxon>Pseudomonadati</taxon>
        <taxon>Nitrospirota</taxon>
        <taxon>Thermodesulfovibrionia</taxon>
        <taxon>Thermodesulfovibrionales</taxon>
        <taxon>Thermodesulfovibrionaceae</taxon>
        <taxon>Thermodesulfovibrio</taxon>
    </lineage>
</organism>
<dbReference type="CDD" id="cd07361">
    <property type="entry name" value="MEMO_like"/>
    <property type="match status" value="1"/>
</dbReference>
<protein>
    <recommendedName>
        <fullName evidence="2">MEMO1 family protein ENV75_03480</fullName>
    </recommendedName>
</protein>
<reference evidence="3" key="1">
    <citation type="journal article" date="2020" name="mSystems">
        <title>Genome- and Community-Level Interaction Insights into Carbon Utilization and Element Cycling Functions of Hydrothermarchaeota in Hydrothermal Sediment.</title>
        <authorList>
            <person name="Zhou Z."/>
            <person name="Liu Y."/>
            <person name="Xu W."/>
            <person name="Pan J."/>
            <person name="Luo Z.H."/>
            <person name="Li M."/>
        </authorList>
    </citation>
    <scope>NUCLEOTIDE SEQUENCE [LARGE SCALE GENOMIC DNA]</scope>
    <source>
        <strain evidence="3">SpSt-788</strain>
    </source>
</reference>
<dbReference type="SUPFAM" id="SSF53213">
    <property type="entry name" value="LigB-like"/>
    <property type="match status" value="1"/>
</dbReference>
<name>A0A7C4EKD9_9BACT</name>
<dbReference type="InterPro" id="IPR002737">
    <property type="entry name" value="MEMO1_fam"/>
</dbReference>
<accession>A0A7C4EKD9</accession>
<evidence type="ECO:0000256" key="2">
    <source>
        <dbReference type="HAMAP-Rule" id="MF_00055"/>
    </source>
</evidence>
<dbReference type="PANTHER" id="PTHR11060:SF0">
    <property type="entry name" value="PROTEIN MEMO1"/>
    <property type="match status" value="1"/>
</dbReference>